<dbReference type="STRING" id="1120923.SAMN02746095_01618"/>
<feature type="domain" description="GST C-terminal" evidence="2">
    <location>
        <begin position="88"/>
        <end position="223"/>
    </location>
</feature>
<dbReference type="InterPro" id="IPR010987">
    <property type="entry name" value="Glutathione-S-Trfase_C-like"/>
</dbReference>
<dbReference type="InterPro" id="IPR004045">
    <property type="entry name" value="Glutathione_S-Trfase_N"/>
</dbReference>
<dbReference type="GO" id="GO:0016034">
    <property type="term" value="F:maleylacetoacetate isomerase activity"/>
    <property type="evidence" value="ECO:0007669"/>
    <property type="project" value="TreeGrafter"/>
</dbReference>
<dbReference type="PANTHER" id="PTHR42673:SF4">
    <property type="entry name" value="MALEYLACETOACETATE ISOMERASE"/>
    <property type="match status" value="1"/>
</dbReference>
<feature type="domain" description="GST N-terminal" evidence="1">
    <location>
        <begin position="7"/>
        <end position="83"/>
    </location>
</feature>
<evidence type="ECO:0000259" key="1">
    <source>
        <dbReference type="PROSITE" id="PS50404"/>
    </source>
</evidence>
<organism evidence="3 4">
    <name type="scientific">Acidocella aminolytica 101 = DSM 11237</name>
    <dbReference type="NCBI Taxonomy" id="1120923"/>
    <lineage>
        <taxon>Bacteria</taxon>
        <taxon>Pseudomonadati</taxon>
        <taxon>Pseudomonadota</taxon>
        <taxon>Alphaproteobacteria</taxon>
        <taxon>Acetobacterales</taxon>
        <taxon>Acidocellaceae</taxon>
        <taxon>Acidocella</taxon>
    </lineage>
</organism>
<evidence type="ECO:0000313" key="4">
    <source>
        <dbReference type="Proteomes" id="UP000032668"/>
    </source>
</evidence>
<dbReference type="SUPFAM" id="SSF47616">
    <property type="entry name" value="GST C-terminal domain-like"/>
    <property type="match status" value="1"/>
</dbReference>
<dbReference type="EMBL" id="BANC01000041">
    <property type="protein sequence ID" value="GAN80273.1"/>
    <property type="molecule type" value="Genomic_DNA"/>
</dbReference>
<sequence length="223" mass="24926">MTRTLYDLAAADGTRFSPYCWRVKLALAHKRLDYETVPWHFTEKAAIAASGQSKVPVLVDGARIVSDSQTIAAYLEQTYPNSPALFGDAQTQALTLFIKDWTETILHPAIAATVLGDIYRCLCPEDQPYFRETREAAFNRSIEDIDANRQQAEAHLYAMLKPLQKRLSAQTFIAGDSPSWADHLVFGALQWGKLVSATPLLAQDDSISIWMDKVLSTYNLQTV</sequence>
<dbReference type="GO" id="GO:0004364">
    <property type="term" value="F:glutathione transferase activity"/>
    <property type="evidence" value="ECO:0007669"/>
    <property type="project" value="TreeGrafter"/>
</dbReference>
<dbReference type="GO" id="GO:0006559">
    <property type="term" value="P:L-phenylalanine catabolic process"/>
    <property type="evidence" value="ECO:0007669"/>
    <property type="project" value="TreeGrafter"/>
</dbReference>
<dbReference type="PANTHER" id="PTHR42673">
    <property type="entry name" value="MALEYLACETOACETATE ISOMERASE"/>
    <property type="match status" value="1"/>
</dbReference>
<reference evidence="3 4" key="1">
    <citation type="submission" date="2012-11" db="EMBL/GenBank/DDBJ databases">
        <title>Whole genome sequence of Acidocella aminolytica 101 = DSM 11237.</title>
        <authorList>
            <person name="Azuma Y."/>
            <person name="Higashiura N."/>
            <person name="Hirakawa H."/>
            <person name="Matsushita K."/>
        </authorList>
    </citation>
    <scope>NUCLEOTIDE SEQUENCE [LARGE SCALE GENOMIC DNA]</scope>
    <source>
        <strain evidence="4">101 / DSM 11237</strain>
    </source>
</reference>
<protein>
    <submittedName>
        <fullName evidence="3">Beta-etherase</fullName>
    </submittedName>
</protein>
<dbReference type="InterPro" id="IPR036249">
    <property type="entry name" value="Thioredoxin-like_sf"/>
</dbReference>
<dbReference type="Proteomes" id="UP000032668">
    <property type="component" value="Unassembled WGS sequence"/>
</dbReference>
<dbReference type="Pfam" id="PF13417">
    <property type="entry name" value="GST_N_3"/>
    <property type="match status" value="1"/>
</dbReference>
<dbReference type="AlphaFoldDB" id="A0A0D6PGE6"/>
<name>A0A0D6PGE6_9PROT</name>
<dbReference type="InterPro" id="IPR054416">
    <property type="entry name" value="GST_UstS-like_C"/>
</dbReference>
<proteinExistence type="predicted"/>
<dbReference type="OrthoDB" id="508035at2"/>
<gene>
    <name evidence="3" type="ORF">Aam_041_040</name>
</gene>
<dbReference type="Gene3D" id="1.20.1050.10">
    <property type="match status" value="1"/>
</dbReference>
<evidence type="ECO:0000313" key="3">
    <source>
        <dbReference type="EMBL" id="GAN80273.1"/>
    </source>
</evidence>
<dbReference type="InterPro" id="IPR036282">
    <property type="entry name" value="Glutathione-S-Trfase_C_sf"/>
</dbReference>
<dbReference type="InterPro" id="IPR040079">
    <property type="entry name" value="Glutathione_S-Trfase"/>
</dbReference>
<dbReference type="RefSeq" id="WP_048878695.1">
    <property type="nucleotide sequence ID" value="NZ_BANC01000041.1"/>
</dbReference>
<keyword evidence="4" id="KW-1185">Reference proteome</keyword>
<dbReference type="Pfam" id="PF22041">
    <property type="entry name" value="GST_C_7"/>
    <property type="match status" value="1"/>
</dbReference>
<dbReference type="GO" id="GO:0006749">
    <property type="term" value="P:glutathione metabolic process"/>
    <property type="evidence" value="ECO:0007669"/>
    <property type="project" value="TreeGrafter"/>
</dbReference>
<dbReference type="SUPFAM" id="SSF52833">
    <property type="entry name" value="Thioredoxin-like"/>
    <property type="match status" value="1"/>
</dbReference>
<dbReference type="Gene3D" id="3.40.30.10">
    <property type="entry name" value="Glutaredoxin"/>
    <property type="match status" value="1"/>
</dbReference>
<accession>A0A0D6PGE6</accession>
<dbReference type="PROSITE" id="PS50405">
    <property type="entry name" value="GST_CTER"/>
    <property type="match status" value="1"/>
</dbReference>
<evidence type="ECO:0000259" key="2">
    <source>
        <dbReference type="PROSITE" id="PS50405"/>
    </source>
</evidence>
<dbReference type="SFLD" id="SFLDS00019">
    <property type="entry name" value="Glutathione_Transferase_(cytos"/>
    <property type="match status" value="1"/>
</dbReference>
<dbReference type="PROSITE" id="PS50404">
    <property type="entry name" value="GST_NTER"/>
    <property type="match status" value="1"/>
</dbReference>
<comment type="caution">
    <text evidence="3">The sequence shown here is derived from an EMBL/GenBank/DDBJ whole genome shotgun (WGS) entry which is preliminary data.</text>
</comment>